<reference evidence="3" key="1">
    <citation type="submission" date="2020-05" db="EMBL/GenBank/DDBJ databases">
        <title>WGS assembly of Panicum virgatum.</title>
        <authorList>
            <person name="Lovell J.T."/>
            <person name="Jenkins J."/>
            <person name="Shu S."/>
            <person name="Juenger T.E."/>
            <person name="Schmutz J."/>
        </authorList>
    </citation>
    <scope>NUCLEOTIDE SEQUENCE</scope>
    <source>
        <strain evidence="3">AP13</strain>
    </source>
</reference>
<dbReference type="PANTHER" id="PTHR35046">
    <property type="entry name" value="ZINC KNUCKLE (CCHC-TYPE) FAMILY PROTEIN"/>
    <property type="match status" value="1"/>
</dbReference>
<dbReference type="GO" id="GO:0008270">
    <property type="term" value="F:zinc ion binding"/>
    <property type="evidence" value="ECO:0007669"/>
    <property type="project" value="UniProtKB-KW"/>
</dbReference>
<evidence type="ECO:0000313" key="3">
    <source>
        <dbReference type="EMBL" id="KAG2650543.1"/>
    </source>
</evidence>
<dbReference type="InterPro" id="IPR036875">
    <property type="entry name" value="Znf_CCHC_sf"/>
</dbReference>
<evidence type="ECO:0000259" key="2">
    <source>
        <dbReference type="PROSITE" id="PS50158"/>
    </source>
</evidence>
<feature type="domain" description="CCHC-type" evidence="2">
    <location>
        <begin position="97"/>
        <end position="112"/>
    </location>
</feature>
<proteinExistence type="predicted"/>
<sequence>MLADRIDVLVARQQNNQEEDMVYDEHGNIDEAATREARLRHRLRRNTRGYYDAEGYLDWEMTVEQKFSAHLVPEQHREPAKSSSSVASTGRTTGIQCHRCHGFGHVRKDCPSQRAYIATEDGYISASDIEDDEEEEAKEAVEGGDVLGNENTIAFRSIIVKRVLSVQAQQPEKLQRHNLFQIFFVINNR</sequence>
<dbReference type="PANTHER" id="PTHR35046:SF24">
    <property type="entry name" value="RETROTRANSPOSON GAG DOMAIN-CONTAINING PROTEIN"/>
    <property type="match status" value="1"/>
</dbReference>
<dbReference type="GO" id="GO:0003676">
    <property type="term" value="F:nucleic acid binding"/>
    <property type="evidence" value="ECO:0007669"/>
    <property type="project" value="InterPro"/>
</dbReference>
<evidence type="ECO:0000313" key="4">
    <source>
        <dbReference type="Proteomes" id="UP000823388"/>
    </source>
</evidence>
<dbReference type="EMBL" id="CM029038">
    <property type="protein sequence ID" value="KAG2650543.1"/>
    <property type="molecule type" value="Genomic_DNA"/>
</dbReference>
<dbReference type="AlphaFoldDB" id="A0A8T0WZY9"/>
<keyword evidence="4" id="KW-1185">Reference proteome</keyword>
<keyword evidence="1" id="KW-0479">Metal-binding</keyword>
<keyword evidence="1" id="KW-0862">Zinc</keyword>
<keyword evidence="1" id="KW-0863">Zinc-finger</keyword>
<dbReference type="Proteomes" id="UP000823388">
    <property type="component" value="Chromosome 1N"/>
</dbReference>
<dbReference type="PROSITE" id="PS50158">
    <property type="entry name" value="ZF_CCHC"/>
    <property type="match status" value="1"/>
</dbReference>
<accession>A0A8T0WZY9</accession>
<protein>
    <recommendedName>
        <fullName evidence="2">CCHC-type domain-containing protein</fullName>
    </recommendedName>
</protein>
<name>A0A8T0WZY9_PANVG</name>
<gene>
    <name evidence="3" type="ORF">PVAP13_1NG202019</name>
</gene>
<dbReference type="InterPro" id="IPR001878">
    <property type="entry name" value="Znf_CCHC"/>
</dbReference>
<comment type="caution">
    <text evidence="3">The sequence shown here is derived from an EMBL/GenBank/DDBJ whole genome shotgun (WGS) entry which is preliminary data.</text>
</comment>
<evidence type="ECO:0000256" key="1">
    <source>
        <dbReference type="PROSITE-ProRule" id="PRU00047"/>
    </source>
</evidence>
<organism evidence="3 4">
    <name type="scientific">Panicum virgatum</name>
    <name type="common">Blackwell switchgrass</name>
    <dbReference type="NCBI Taxonomy" id="38727"/>
    <lineage>
        <taxon>Eukaryota</taxon>
        <taxon>Viridiplantae</taxon>
        <taxon>Streptophyta</taxon>
        <taxon>Embryophyta</taxon>
        <taxon>Tracheophyta</taxon>
        <taxon>Spermatophyta</taxon>
        <taxon>Magnoliopsida</taxon>
        <taxon>Liliopsida</taxon>
        <taxon>Poales</taxon>
        <taxon>Poaceae</taxon>
        <taxon>PACMAD clade</taxon>
        <taxon>Panicoideae</taxon>
        <taxon>Panicodae</taxon>
        <taxon>Paniceae</taxon>
        <taxon>Panicinae</taxon>
        <taxon>Panicum</taxon>
        <taxon>Panicum sect. Hiantes</taxon>
    </lineage>
</organism>
<dbReference type="SUPFAM" id="SSF57756">
    <property type="entry name" value="Retrovirus zinc finger-like domains"/>
    <property type="match status" value="1"/>
</dbReference>
<dbReference type="Gene3D" id="4.10.60.10">
    <property type="entry name" value="Zinc finger, CCHC-type"/>
    <property type="match status" value="1"/>
</dbReference>